<organism evidence="1 2">
    <name type="scientific">Wenzhouxiangella marina</name>
    <dbReference type="NCBI Taxonomy" id="1579979"/>
    <lineage>
        <taxon>Bacteria</taxon>
        <taxon>Pseudomonadati</taxon>
        <taxon>Pseudomonadota</taxon>
        <taxon>Gammaproteobacteria</taxon>
        <taxon>Chromatiales</taxon>
        <taxon>Wenzhouxiangellaceae</taxon>
        <taxon>Wenzhouxiangella</taxon>
    </lineage>
</organism>
<proteinExistence type="predicted"/>
<dbReference type="Proteomes" id="UP000066624">
    <property type="component" value="Chromosome"/>
</dbReference>
<evidence type="ECO:0000313" key="2">
    <source>
        <dbReference type="Proteomes" id="UP000066624"/>
    </source>
</evidence>
<accession>A0A0K0XUJ8</accession>
<dbReference type="OrthoDB" id="7204730at2"/>
<keyword evidence="2" id="KW-1185">Reference proteome</keyword>
<dbReference type="PROSITE" id="PS51257">
    <property type="entry name" value="PROKAR_LIPOPROTEIN"/>
    <property type="match status" value="1"/>
</dbReference>
<protein>
    <submittedName>
        <fullName evidence="1">Uncharacterized protein</fullName>
    </submittedName>
</protein>
<dbReference type="KEGG" id="wma:WM2015_959"/>
<dbReference type="STRING" id="1579979.WM2015_959"/>
<dbReference type="EMBL" id="CP012154">
    <property type="protein sequence ID" value="AKS41340.1"/>
    <property type="molecule type" value="Genomic_DNA"/>
</dbReference>
<name>A0A0K0XUJ8_9GAMM</name>
<dbReference type="AlphaFoldDB" id="A0A0K0XUJ8"/>
<dbReference type="RefSeq" id="WP_049724980.1">
    <property type="nucleotide sequence ID" value="NZ_CP012154.1"/>
</dbReference>
<gene>
    <name evidence="1" type="ORF">WM2015_959</name>
</gene>
<sequence length="262" mass="28936">MRFLLLSLALLLAACAPTSQYNVRDARPPYPAPDLSQLTDTEALGLRLYYHDRAAWIATDELTSRGANLNEVAGYLSFDQDDGSILVRFAGPCNVNICSKIDVSIFNGRVVGYEKTDEPLPADHLAAWRARHSALNSGFRACSQHYNTIVLPWQHENSPAYRVYLLAASQEPDEIVMGGHHRFLASNDGKTLIENEPLSMSCMTMQISEDVVAPMTTHVLHEEPLETHVFTSLDHHIPLYVGTSKGVFKVDGASISLLELGD</sequence>
<evidence type="ECO:0000313" key="1">
    <source>
        <dbReference type="EMBL" id="AKS41340.1"/>
    </source>
</evidence>
<reference evidence="1 2" key="1">
    <citation type="submission" date="2015-07" db="EMBL/GenBank/DDBJ databases">
        <authorList>
            <person name="Noorani M."/>
        </authorList>
    </citation>
    <scope>NUCLEOTIDE SEQUENCE [LARGE SCALE GENOMIC DNA]</scope>
    <source>
        <strain evidence="1 2">KCTC 42284</strain>
    </source>
</reference>